<dbReference type="EMBL" id="JACHHJ010000005">
    <property type="protein sequence ID" value="MBB6451155.1"/>
    <property type="molecule type" value="Genomic_DNA"/>
</dbReference>
<dbReference type="SUPFAM" id="SSF103481">
    <property type="entry name" value="Multidrug resistance efflux transporter EmrE"/>
    <property type="match status" value="1"/>
</dbReference>
<dbReference type="Pfam" id="PF00893">
    <property type="entry name" value="Multi_Drug_Res"/>
    <property type="match status" value="1"/>
</dbReference>
<dbReference type="InterPro" id="IPR037185">
    <property type="entry name" value="EmrE-like"/>
</dbReference>
<protein>
    <submittedName>
        <fullName evidence="9">Multidrug transporter EmrE-like cation transporter</fullName>
    </submittedName>
</protein>
<organism evidence="9 10">
    <name type="scientific">Geomicrobium halophilum</name>
    <dbReference type="NCBI Taxonomy" id="549000"/>
    <lineage>
        <taxon>Bacteria</taxon>
        <taxon>Bacillati</taxon>
        <taxon>Bacillota</taxon>
        <taxon>Bacilli</taxon>
        <taxon>Bacillales</taxon>
        <taxon>Geomicrobium</taxon>
    </lineage>
</organism>
<dbReference type="PANTHER" id="PTHR30561:SF1">
    <property type="entry name" value="MULTIDRUG TRANSPORTER EMRE"/>
    <property type="match status" value="1"/>
</dbReference>
<evidence type="ECO:0000256" key="3">
    <source>
        <dbReference type="ARBA" id="ARBA00022475"/>
    </source>
</evidence>
<comment type="similarity">
    <text evidence="7">Belongs to the drug/metabolite transporter (DMT) superfamily. Small multidrug resistance (SMR) (TC 2.A.7.1) family.</text>
</comment>
<keyword evidence="10" id="KW-1185">Reference proteome</keyword>
<evidence type="ECO:0000313" key="9">
    <source>
        <dbReference type="EMBL" id="MBB6451155.1"/>
    </source>
</evidence>
<feature type="transmembrane region" description="Helical" evidence="8">
    <location>
        <begin position="88"/>
        <end position="108"/>
    </location>
</feature>
<dbReference type="RefSeq" id="WP_184405230.1">
    <property type="nucleotide sequence ID" value="NZ_JACHHJ010000005.1"/>
</dbReference>
<keyword evidence="2" id="KW-0813">Transport</keyword>
<evidence type="ECO:0000256" key="5">
    <source>
        <dbReference type="ARBA" id="ARBA00022989"/>
    </source>
</evidence>
<dbReference type="AlphaFoldDB" id="A0A841Q0Z5"/>
<dbReference type="Gene3D" id="1.10.3730.20">
    <property type="match status" value="1"/>
</dbReference>
<comment type="subcellular location">
    <subcellularLocation>
        <location evidence="1 7">Cell membrane</location>
        <topology evidence="1 7">Multi-pass membrane protein</topology>
    </subcellularLocation>
</comment>
<evidence type="ECO:0000313" key="10">
    <source>
        <dbReference type="Proteomes" id="UP000568839"/>
    </source>
</evidence>
<sequence length="123" mass="13490">MGKYKKVILLATAVIFEVFATTNLKLSEGFTNPWNTVFVVIGMLGGIYFLSKTLIYIPLAITYAVWVGAGTGIVTLIGFIAFDEVLGPVRIVGLILVILGVGSLGFFLKEDQEHQHVPFEREL</sequence>
<dbReference type="GO" id="GO:0005886">
    <property type="term" value="C:plasma membrane"/>
    <property type="evidence" value="ECO:0007669"/>
    <property type="project" value="UniProtKB-SubCell"/>
</dbReference>
<evidence type="ECO:0000256" key="6">
    <source>
        <dbReference type="ARBA" id="ARBA00023136"/>
    </source>
</evidence>
<keyword evidence="6 8" id="KW-0472">Membrane</keyword>
<feature type="transmembrane region" description="Helical" evidence="8">
    <location>
        <begin position="30"/>
        <end position="51"/>
    </location>
</feature>
<comment type="caution">
    <text evidence="9">The sequence shown here is derived from an EMBL/GenBank/DDBJ whole genome shotgun (WGS) entry which is preliminary data.</text>
</comment>
<dbReference type="PANTHER" id="PTHR30561">
    <property type="entry name" value="SMR FAMILY PROTON-DEPENDENT DRUG EFFLUX TRANSPORTER SUGE"/>
    <property type="match status" value="1"/>
</dbReference>
<dbReference type="GO" id="GO:0022857">
    <property type="term" value="F:transmembrane transporter activity"/>
    <property type="evidence" value="ECO:0007669"/>
    <property type="project" value="InterPro"/>
</dbReference>
<evidence type="ECO:0000256" key="1">
    <source>
        <dbReference type="ARBA" id="ARBA00004651"/>
    </source>
</evidence>
<evidence type="ECO:0000256" key="4">
    <source>
        <dbReference type="ARBA" id="ARBA00022692"/>
    </source>
</evidence>
<proteinExistence type="inferred from homology"/>
<dbReference type="InterPro" id="IPR000390">
    <property type="entry name" value="Small_drug/metabolite_transptr"/>
</dbReference>
<evidence type="ECO:0000256" key="8">
    <source>
        <dbReference type="SAM" id="Phobius"/>
    </source>
</evidence>
<keyword evidence="3" id="KW-1003">Cell membrane</keyword>
<accession>A0A841Q0Z5</accession>
<reference evidence="9 10" key="1">
    <citation type="submission" date="2020-08" db="EMBL/GenBank/DDBJ databases">
        <title>Genomic Encyclopedia of Type Strains, Phase IV (KMG-IV): sequencing the most valuable type-strain genomes for metagenomic binning, comparative biology and taxonomic classification.</title>
        <authorList>
            <person name="Goeker M."/>
        </authorList>
    </citation>
    <scope>NUCLEOTIDE SEQUENCE [LARGE SCALE GENOMIC DNA]</scope>
    <source>
        <strain evidence="9 10">DSM 21769</strain>
    </source>
</reference>
<gene>
    <name evidence="9" type="ORF">HNR44_003149</name>
</gene>
<feature type="transmembrane region" description="Helical" evidence="8">
    <location>
        <begin position="63"/>
        <end position="82"/>
    </location>
</feature>
<dbReference type="InterPro" id="IPR045324">
    <property type="entry name" value="Small_multidrug_res"/>
</dbReference>
<keyword evidence="5 8" id="KW-1133">Transmembrane helix</keyword>
<evidence type="ECO:0000256" key="2">
    <source>
        <dbReference type="ARBA" id="ARBA00022448"/>
    </source>
</evidence>
<dbReference type="Proteomes" id="UP000568839">
    <property type="component" value="Unassembled WGS sequence"/>
</dbReference>
<name>A0A841Q0Z5_9BACL</name>
<keyword evidence="4 7" id="KW-0812">Transmembrane</keyword>
<evidence type="ECO:0000256" key="7">
    <source>
        <dbReference type="RuleBase" id="RU003942"/>
    </source>
</evidence>